<organism evidence="3">
    <name type="scientific">Schistocephalus solidus</name>
    <name type="common">Tapeworm</name>
    <dbReference type="NCBI Taxonomy" id="70667"/>
    <lineage>
        <taxon>Eukaryota</taxon>
        <taxon>Metazoa</taxon>
        <taxon>Spiralia</taxon>
        <taxon>Lophotrochozoa</taxon>
        <taxon>Platyhelminthes</taxon>
        <taxon>Cestoda</taxon>
        <taxon>Eucestoda</taxon>
        <taxon>Diphyllobothriidea</taxon>
        <taxon>Diphyllobothriidae</taxon>
        <taxon>Schistocephalus</taxon>
    </lineage>
</organism>
<dbReference type="WBParaSite" id="SSLN_0001009001-mRNA-1">
    <property type="protein sequence ID" value="SSLN_0001009001-mRNA-1"/>
    <property type="gene ID" value="SSLN_0001009001"/>
</dbReference>
<evidence type="ECO:0000313" key="3">
    <source>
        <dbReference type="WBParaSite" id="SSLN_0001009001-mRNA-1"/>
    </source>
</evidence>
<dbReference type="Proteomes" id="UP000275846">
    <property type="component" value="Unassembled WGS sequence"/>
</dbReference>
<accession>A0A183SZT0</accession>
<name>A0A183SZT0_SCHSO</name>
<dbReference type="AlphaFoldDB" id="A0A183SZT0"/>
<evidence type="ECO:0000313" key="2">
    <source>
        <dbReference type="Proteomes" id="UP000275846"/>
    </source>
</evidence>
<sequence length="98" mass="11219">MLMNAYRNERPGIHITYCIDGRILNQQRMHFRSCESTATIHELLFADDCAPNATIEEEKQRSMDPFAAACDKFGLRINTENGYDASAATQYHLHRSSH</sequence>
<evidence type="ECO:0000313" key="1">
    <source>
        <dbReference type="EMBL" id="VDL96113.1"/>
    </source>
</evidence>
<reference evidence="1 2" key="2">
    <citation type="submission" date="2018-11" db="EMBL/GenBank/DDBJ databases">
        <authorList>
            <consortium name="Pathogen Informatics"/>
        </authorList>
    </citation>
    <scope>NUCLEOTIDE SEQUENCE [LARGE SCALE GENOMIC DNA]</scope>
    <source>
        <strain evidence="1 2">NST_G2</strain>
    </source>
</reference>
<reference evidence="3" key="1">
    <citation type="submission" date="2016-06" db="UniProtKB">
        <authorList>
            <consortium name="WormBaseParasite"/>
        </authorList>
    </citation>
    <scope>IDENTIFICATION</scope>
</reference>
<dbReference type="EMBL" id="UYSU01035420">
    <property type="protein sequence ID" value="VDL96113.1"/>
    <property type="molecule type" value="Genomic_DNA"/>
</dbReference>
<keyword evidence="2" id="KW-1185">Reference proteome</keyword>
<gene>
    <name evidence="1" type="ORF">SSLN_LOCUS9728</name>
</gene>
<protein>
    <submittedName>
        <fullName evidence="1 3">Uncharacterized protein</fullName>
    </submittedName>
</protein>
<proteinExistence type="predicted"/>